<comment type="caution">
    <text evidence="7">The sequence shown here is derived from an EMBL/GenBank/DDBJ whole genome shotgun (WGS) entry which is preliminary data.</text>
</comment>
<organism evidence="7 8">
    <name type="scientific">Novymonas esmeraldas</name>
    <dbReference type="NCBI Taxonomy" id="1808958"/>
    <lineage>
        <taxon>Eukaryota</taxon>
        <taxon>Discoba</taxon>
        <taxon>Euglenozoa</taxon>
        <taxon>Kinetoplastea</taxon>
        <taxon>Metakinetoplastina</taxon>
        <taxon>Trypanosomatida</taxon>
        <taxon>Trypanosomatidae</taxon>
        <taxon>Novymonas</taxon>
    </lineage>
</organism>
<sequence>MQGLSNDVVRWAFVAASAAYAETEAVASLEAPYKECLRDHGERHAFFVQDRLLVLGYRGTADCEDVVHDLDVEMSETTCNAGPAGTAVPVGVHAGFLKAEQLLQDAKVVDKLVASADTVIVAGHSLGGAVAFLKTLRLMWRKAPVREKTIICIGIASPLVGDKRLRQLVSRPDARASFHVIVNGSDGVPRSLLLVSAAKNGIEGLMTDLELRVDPRCPQRPAPQSGYVPIGTYHFLDYGLQTGSYQPLSTDAVTLAALLLGPMRLSLKGVVGDHGLVRYAAAVEACCAVHVPAVVSAGESTESSTRWRQSALKILARMGVAALNKRLPAGASVVLLFEDSEKSRLLTGVDLSFSASAMREIAAFFHPLFFSVQGTQHAEEFTACFEGVRACSGRLVVKKRASGWTLMEGTLRNTFFSLEVSTAENAAPRAGCERSWRVSFRFGGEEAGCAPARPEGPESEMDPTEERKRIENCLDAIHGVPPHIAEGLFSQFGTMTAVFEFRHAVPDLLGDADSGGLAEGRHHLEAFAGRLTLSMLEFETVGCGLRLRLRREWRSGVTAVFSGEAAYETLLPFVAPSARESLSTPVTELRGRLASTSSGLFKATFVVYGAPPSASSSSSANPVRLNLLAATVECAEVKGGLWRLPSSEREPGFYMDGKACTAACAAALREMDGHAEHCTTDLVSSLFPFSCWRASYGSASTDSATVPAPLRFLTDGAAFEAALLVNARGDTVRRLFKVGLVVADEMGGTLSLVLGHPIQGTPSTATAQGGDAAPAGAAGAAAAAGADKAQGNGKTARGHAATNTNTTSAAAAAATLQDAAVLLKMDAETAGLATGALQHASQLQVYVRMESHIATSALHVTDLQLALPSARVAVVYSRATGLWVVEAQDCALGEVLVSTLTAACVFLGGPDLSTFLRNPFVARFKVTLSFSRRARGGGGGVPGGETPALKWRGPLILRYTHGASSLCLQVRQDVLERLGSEPWCAQLNAQVCFEDLGMLHDLPADDMPVPLCDALRNAVTTTTRSSSALSKAKFKSVLTVHAVVHAHAPPTLNRLAFTLVGGHIFGFPAHGSVTIVEPTRDGAGNLRVEELTAEFRSDGGEGASSVSADAFSDLGKVMADEADFESLLSGATTHTFSLRISLGRKNAGSFALESSVTLRSGSCSITYVRVGSNTVPRSGGGAASYRYLFLLRSSSECEAEILNFFGLVSLGAIEVVPQVACIINAGEVVEWPVGLVDRRNVPPKAREGWESGVHLMYIAATVSFAQSAVTDFFRLTGTTCTATVMKRSQTWRVSFAAGLSFGDIMSGYPTSLLQVTWSERQLDVRGVFILGGESSLRAGTGAPYMELTASLAAEWGEGAATIKGTLEAKHMEIDYPAAAVFCGGPREKSLAKKFCLRNVRCDVSISLKSPLVSVLLMARISINVAGHASKKDRLSAEGAVRVANGFVGLLYGHITCLSFATLVRIFADVPQSLVNPLNSILCIHRFGFIFKKDLLPLENLPGQRDGGASAGGFRDECEDNIILEALNRRSDEVVLKASEVGYAVGAEVTFLSVRAKCMLAEVADRSLESNRSMVHFKFVLDEVIVKLGKGGQEILRIGGAREKNLMVELLVSSTPKSVFAVVDASVSLFSNRRADIFFILSVNRQLTEEAGDGAALFPAPSGQSRASPTSFLALTKEARGVFFCIAVRILLFGDAERGPLPLSESEDVKCTKGGIVFTGRLTVRFTGALPDARLMLQLRSDKGLLKTLVKELLDERLKVFLETLKKRLQELEKSIDNSNMWGPVKATCNYLVRVANYVCEMARKMVNVVASVMNWVANLFDIPELKVGGMIGHGAGIGVQAAWRITLCGSEFSGSVSVYFTSVLLDLCEHLALFLVGAASKEPYPVRCSTRTCSDNYDEVDNDDDEAGQAYDFTSIPEPSAEYSSEDLRRDKTTLDEIQKAAERLRKKLSTCRVSKEECRKPSTEEKLQASHTLIDSTHPMQYKSQCPWCEELLDQARVVRHIAECKLRPKERTCPDTQRPTQCEFCAHRSANDKDIAEHYRRCTGEMQCSLCGAWKGKRCDWDAHVISDCARRDPDDRRCDTCGCVVLAGEGHTCPEMTTCAECEESFKCGEVHTCRKGEVCPYCGVRVSSIDFHLDRECLQCDLTCEKCDGAITHGKGKEDPMERRLWHNRHECRALSCRYCGVLVLGAMKFMDHEAMCASKFVPCNVDGCRGYIQRGDLHLSSDNTQCPYCSVDCYTLAGLRGHLTTACRRFGIACVHCGEQVVYCEYKAHLVSCLKVRLYCWGGCGVLLPHDRDQAVAHLIECVPLPCVVCGDVKVAYTRECAALRNVAFVADHWRDTCTGKPLSFPCPRCHQTIQDDLVTHLQQECKAFTVHCPFRAIRELHDRKRGGSDQRSGPPCRASICYAQVSDHLLDCPSVLVPCPFGLVCRSHDMTPRELVRHLSTECPAFMVRCPFPGCWRTMAKKDEEAHWRDLHCNNSKEAQLTEREGTCNGGDLTRLTHRQRALLTSDIPALVEQAELNLLESRAQVRRLVEGDFCCPRCGCAVPQEEKNHHLTYECEAGTTACPLKCGLTMAPCDVASHIRDSCLLAPGTCAHQGCYRPMLQAKDAGACSQLQQQQLSTDVVIPAAKLDEMITACQGCYDFFAAVAHRFASEVARHKRESSSPCLTRDLLAAQHAALYAAIEQHAGGPGSIELRKRHELVHALSCTKGPRACLFCWRVLEGNVSMEEHVNSCPDAETTIPCPYCTTQVALRRLVEHWVQDCDELQVPCPLKCGKTTVSSRTLLHLYTECPMSRFQCRCGDQLTPKSVFTHLVFGCRRAKAKGLVRCPQCSLAVEFADYVSGVHYTECRQYRCRCPLEMLVTGGVACGEVDLHAFASHLVPDPGGLPACQHVSMSCGKCGKSMHRELVQHHLLHECDKNFYVCGNAQFGCEAGHEEGEDGEREVLMKHYYLKECANFPMQCGKCDGLVGQSPEAQAKHLKESCRSAEWKCRCGFQSSRNSMILHRAHYCRLTGFRIHVADATHKRPLKPVRHELKNVHGTDSADWSHETKKSSRAARAAAGTALGGSTLSAAAYVASYSVPYVGLAGAVVGALCGACTGGEECTRCGKDVKESSRCTTFACGLCGERSEYTDDWCSAGKYAKCNQMDCTAYGLRRDLEGEACMNVCPDCGTPEAYLKKVQCVSMQCQLCPKRDGALVGTGCYDVSRGNLNDVYRDMIRRRFCMPRASPVPLELDTDVRCLH</sequence>
<dbReference type="EMBL" id="JAECZO010000099">
    <property type="protein sequence ID" value="KAK7197222.1"/>
    <property type="molecule type" value="Genomic_DNA"/>
</dbReference>
<dbReference type="InterPro" id="IPR001293">
    <property type="entry name" value="Znf_TRAF"/>
</dbReference>
<dbReference type="PROSITE" id="PS50145">
    <property type="entry name" value="ZF_TRAF"/>
    <property type="match status" value="4"/>
</dbReference>
<proteinExistence type="predicted"/>
<feature type="zinc finger region" description="TRAF-type" evidence="4">
    <location>
        <begin position="2882"/>
        <end position="2935"/>
    </location>
</feature>
<keyword evidence="8" id="KW-1185">Reference proteome</keyword>
<feature type="domain" description="TRAF-type" evidence="6">
    <location>
        <begin position="2414"/>
        <end position="2461"/>
    </location>
</feature>
<evidence type="ECO:0000256" key="1">
    <source>
        <dbReference type="ARBA" id="ARBA00022723"/>
    </source>
</evidence>
<dbReference type="InterPro" id="IPR029058">
    <property type="entry name" value="AB_hydrolase_fold"/>
</dbReference>
<dbReference type="CDD" id="cd00519">
    <property type="entry name" value="Lipase_3"/>
    <property type="match status" value="1"/>
</dbReference>
<feature type="domain" description="TRAF-type" evidence="6">
    <location>
        <begin position="2762"/>
        <end position="2822"/>
    </location>
</feature>
<dbReference type="InterPro" id="IPR002921">
    <property type="entry name" value="Fungal_lipase-type"/>
</dbReference>
<dbReference type="PANTHER" id="PTHR45856">
    <property type="entry name" value="ALPHA/BETA-HYDROLASES SUPERFAMILY PROTEIN"/>
    <property type="match status" value="1"/>
</dbReference>
<feature type="compositionally biased region" description="Acidic residues" evidence="5">
    <location>
        <begin position="1898"/>
        <end position="1907"/>
    </location>
</feature>
<gene>
    <name evidence="7" type="ORF">NESM_000668100</name>
</gene>
<dbReference type="Gene3D" id="3.30.40.10">
    <property type="entry name" value="Zinc/RING finger domain, C3HC4 (zinc finger)"/>
    <property type="match status" value="2"/>
</dbReference>
<evidence type="ECO:0000256" key="2">
    <source>
        <dbReference type="ARBA" id="ARBA00022771"/>
    </source>
</evidence>
<protein>
    <submittedName>
        <fullName evidence="7">Lipase (Class 3)/TRAF-type zinc finger containing protein</fullName>
    </submittedName>
</protein>
<dbReference type="InterPro" id="IPR013083">
    <property type="entry name" value="Znf_RING/FYVE/PHD"/>
</dbReference>
<dbReference type="Proteomes" id="UP001430356">
    <property type="component" value="Unassembled WGS sequence"/>
</dbReference>
<reference evidence="7 8" key="1">
    <citation type="journal article" date="2021" name="MBio">
        <title>A New Model Trypanosomatid, Novymonas esmeraldas: Genomic Perception of Its 'Candidatus Pandoraea novymonadis' Endosymbiont.</title>
        <authorList>
            <person name="Zakharova A."/>
            <person name="Saura A."/>
            <person name="Butenko A."/>
            <person name="Podesvova L."/>
            <person name="Warmusova S."/>
            <person name="Kostygov A.Y."/>
            <person name="Nenarokova A."/>
            <person name="Lukes J."/>
            <person name="Opperdoes F.R."/>
            <person name="Yurchenko V."/>
        </authorList>
    </citation>
    <scope>NUCLEOTIDE SEQUENCE [LARGE SCALE GENOMIC DNA]</scope>
    <source>
        <strain evidence="7 8">E262AT.01</strain>
    </source>
</reference>
<evidence type="ECO:0000259" key="6">
    <source>
        <dbReference type="PROSITE" id="PS50145"/>
    </source>
</evidence>
<feature type="zinc finger region" description="TRAF-type" evidence="4">
    <location>
        <begin position="2557"/>
        <end position="2602"/>
    </location>
</feature>
<evidence type="ECO:0000256" key="4">
    <source>
        <dbReference type="PROSITE-ProRule" id="PRU00207"/>
    </source>
</evidence>
<evidence type="ECO:0000313" key="7">
    <source>
        <dbReference type="EMBL" id="KAK7197222.1"/>
    </source>
</evidence>
<accession>A0AAW0ESM3</accession>
<dbReference type="Gene3D" id="3.40.50.1820">
    <property type="entry name" value="alpha/beta hydrolase"/>
    <property type="match status" value="1"/>
</dbReference>
<keyword evidence="1 4" id="KW-0479">Metal-binding</keyword>
<evidence type="ECO:0000313" key="8">
    <source>
        <dbReference type="Proteomes" id="UP001430356"/>
    </source>
</evidence>
<dbReference type="InterPro" id="IPR051218">
    <property type="entry name" value="Sec_MonoDiacylglyc_Lipase"/>
</dbReference>
<name>A0AAW0ESM3_9TRYP</name>
<dbReference type="GO" id="GO:0006629">
    <property type="term" value="P:lipid metabolic process"/>
    <property type="evidence" value="ECO:0007669"/>
    <property type="project" value="InterPro"/>
</dbReference>
<keyword evidence="2 4" id="KW-0863">Zinc-finger</keyword>
<dbReference type="SUPFAM" id="SSF53474">
    <property type="entry name" value="alpha/beta-Hydrolases"/>
    <property type="match status" value="1"/>
</dbReference>
<feature type="domain" description="TRAF-type" evidence="6">
    <location>
        <begin position="2882"/>
        <end position="2935"/>
    </location>
</feature>
<evidence type="ECO:0000256" key="3">
    <source>
        <dbReference type="ARBA" id="ARBA00022833"/>
    </source>
</evidence>
<evidence type="ECO:0000256" key="5">
    <source>
        <dbReference type="SAM" id="MobiDB-lite"/>
    </source>
</evidence>
<dbReference type="GO" id="GO:0008270">
    <property type="term" value="F:zinc ion binding"/>
    <property type="evidence" value="ECO:0007669"/>
    <property type="project" value="UniProtKB-KW"/>
</dbReference>
<dbReference type="PANTHER" id="PTHR45856:SF24">
    <property type="entry name" value="FUNGAL LIPASE-LIKE DOMAIN-CONTAINING PROTEIN"/>
    <property type="match status" value="1"/>
</dbReference>
<dbReference type="Pfam" id="PF01764">
    <property type="entry name" value="Lipase_3"/>
    <property type="match status" value="1"/>
</dbReference>
<feature type="zinc finger region" description="TRAF-type" evidence="4">
    <location>
        <begin position="2762"/>
        <end position="2822"/>
    </location>
</feature>
<feature type="region of interest" description="Disordered" evidence="5">
    <location>
        <begin position="1898"/>
        <end position="1927"/>
    </location>
</feature>
<feature type="zinc finger region" description="TRAF-type" evidence="4">
    <location>
        <begin position="2414"/>
        <end position="2461"/>
    </location>
</feature>
<keyword evidence="3 4" id="KW-0862">Zinc</keyword>
<feature type="domain" description="TRAF-type" evidence="6">
    <location>
        <begin position="2557"/>
        <end position="2602"/>
    </location>
</feature>